<dbReference type="InterPro" id="IPR002347">
    <property type="entry name" value="SDR_fam"/>
</dbReference>
<organism evidence="3 4">
    <name type="scientific">Sphingomonas panacis</name>
    <dbReference type="NCBI Taxonomy" id="1560345"/>
    <lineage>
        <taxon>Bacteria</taxon>
        <taxon>Pseudomonadati</taxon>
        <taxon>Pseudomonadota</taxon>
        <taxon>Alphaproteobacteria</taxon>
        <taxon>Sphingomonadales</taxon>
        <taxon>Sphingomonadaceae</taxon>
        <taxon>Sphingomonas</taxon>
    </lineage>
</organism>
<comment type="similarity">
    <text evidence="1">Belongs to the short-chain dehydrogenases/reductases (SDR) family.</text>
</comment>
<dbReference type="FunFam" id="3.40.50.720:FF:000084">
    <property type="entry name" value="Short-chain dehydrogenase reductase"/>
    <property type="match status" value="1"/>
</dbReference>
<evidence type="ECO:0000256" key="1">
    <source>
        <dbReference type="ARBA" id="ARBA00006484"/>
    </source>
</evidence>
<dbReference type="InterPro" id="IPR036291">
    <property type="entry name" value="NAD(P)-bd_dom_sf"/>
</dbReference>
<dbReference type="PRINTS" id="PR00081">
    <property type="entry name" value="GDHRDH"/>
</dbReference>
<keyword evidence="2" id="KW-0560">Oxidoreductase</keyword>
<protein>
    <recommendedName>
        <fullName evidence="5">Short-chain dehydrogenase</fullName>
    </recommendedName>
</protein>
<dbReference type="PROSITE" id="PS00061">
    <property type="entry name" value="ADH_SHORT"/>
    <property type="match status" value="1"/>
</dbReference>
<dbReference type="RefSeq" id="WP_069203460.1">
    <property type="nucleotide sequence ID" value="NZ_CP014168.1"/>
</dbReference>
<proteinExistence type="inferred from homology"/>
<dbReference type="PANTHER" id="PTHR24321:SF11">
    <property type="entry name" value="BLR0893 PROTEIN"/>
    <property type="match status" value="1"/>
</dbReference>
<sequence length="257" mass="25815">MTDASFSLTGRKALVIGADSGIGLACARALAIAGADLVIAGLDAAKGDSLAREIAAASGTEVSYVPIDVTVEDQVAAGVETAVGRLGGLDIAMNNAGIPGPAGPLQDLDAKDFDTLFAINVRGAWLGMKYQVPHMLKGGSGSIINLASTAALTGLGFVSLYAASKHAVAGLTRSAALELGPQNIRVNAIAPGPVDTGLLHTMRAGRQTIVQSSPAKVPMDRIAQPEEMGGAVVWLASNASSYVTGAIISIDGGVVAQ</sequence>
<evidence type="ECO:0000313" key="4">
    <source>
        <dbReference type="Proteomes" id="UP000094256"/>
    </source>
</evidence>
<accession>A0A1B3Z638</accession>
<evidence type="ECO:0000256" key="2">
    <source>
        <dbReference type="ARBA" id="ARBA00023002"/>
    </source>
</evidence>
<dbReference type="Gene3D" id="3.40.50.720">
    <property type="entry name" value="NAD(P)-binding Rossmann-like Domain"/>
    <property type="match status" value="1"/>
</dbReference>
<name>A0A1B3Z638_9SPHN</name>
<dbReference type="NCBIfam" id="NF005559">
    <property type="entry name" value="PRK07231.1"/>
    <property type="match status" value="1"/>
</dbReference>
<dbReference type="STRING" id="1560345.AWL63_01655"/>
<dbReference type="PRINTS" id="PR00080">
    <property type="entry name" value="SDRFAMILY"/>
</dbReference>
<dbReference type="Proteomes" id="UP000094256">
    <property type="component" value="Chromosome"/>
</dbReference>
<evidence type="ECO:0000313" key="3">
    <source>
        <dbReference type="EMBL" id="AOH82876.1"/>
    </source>
</evidence>
<dbReference type="Pfam" id="PF13561">
    <property type="entry name" value="adh_short_C2"/>
    <property type="match status" value="1"/>
</dbReference>
<evidence type="ECO:0008006" key="5">
    <source>
        <dbReference type="Google" id="ProtNLM"/>
    </source>
</evidence>
<dbReference type="CDD" id="cd05233">
    <property type="entry name" value="SDR_c"/>
    <property type="match status" value="1"/>
</dbReference>
<dbReference type="KEGG" id="span:AWL63_01655"/>
<dbReference type="SUPFAM" id="SSF51735">
    <property type="entry name" value="NAD(P)-binding Rossmann-fold domains"/>
    <property type="match status" value="1"/>
</dbReference>
<gene>
    <name evidence="3" type="ORF">AWL63_01655</name>
</gene>
<keyword evidence="4" id="KW-1185">Reference proteome</keyword>
<dbReference type="AlphaFoldDB" id="A0A1B3Z638"/>
<dbReference type="InterPro" id="IPR020904">
    <property type="entry name" value="Sc_DH/Rdtase_CS"/>
</dbReference>
<dbReference type="GO" id="GO:0016491">
    <property type="term" value="F:oxidoreductase activity"/>
    <property type="evidence" value="ECO:0007669"/>
    <property type="project" value="UniProtKB-KW"/>
</dbReference>
<dbReference type="PANTHER" id="PTHR24321">
    <property type="entry name" value="DEHYDROGENASES, SHORT CHAIN"/>
    <property type="match status" value="1"/>
</dbReference>
<dbReference type="EMBL" id="CP014168">
    <property type="protein sequence ID" value="AOH82876.1"/>
    <property type="molecule type" value="Genomic_DNA"/>
</dbReference>
<reference evidence="3 4" key="1">
    <citation type="submission" date="2016-01" db="EMBL/GenBank/DDBJ databases">
        <title>Complete genome and mega plasmid sequence of Sphingomonas panacis DCY99 elicits systemic resistance in rice to Xanthomonas oryzae.</title>
        <authorList>
            <person name="Kim Y.J."/>
            <person name="Yang D.C."/>
            <person name="Sing P."/>
        </authorList>
    </citation>
    <scope>NUCLEOTIDE SEQUENCE [LARGE SCALE GENOMIC DNA]</scope>
    <source>
        <strain evidence="3 4">DCY99</strain>
    </source>
</reference>